<dbReference type="InterPro" id="IPR050177">
    <property type="entry name" value="Lipid_A_modif_metabolic_enz"/>
</dbReference>
<reference evidence="2 3" key="1">
    <citation type="submission" date="2019-04" db="EMBL/GenBank/DDBJ databases">
        <title>Sphingobacterium olei sp. nov., isolated from oil-contaminated soil.</title>
        <authorList>
            <person name="Liu B."/>
        </authorList>
    </citation>
    <scope>NUCLEOTIDE SEQUENCE [LARGE SCALE GENOMIC DNA]</scope>
    <source>
        <strain evidence="2 3">HAL-9</strain>
    </source>
</reference>
<sequence length="332" mass="37797">MRKKILITGASGFVGSHLVEAAKNLDFEVHAAVRRSSNITEIESFVDQFVFPDFSSVIELKKLFEEYQYHYIIHAAALTKAKEEAMLLDVNVGYTQHILQAAFAADMPLERLVYVSSLAAVGPIAYTSDRLIDESTPYSPVTVYGRSKCTSEQMIKADFSDKPLSVFRPTAVYGPREKDLFILFDTMNKGLDPYIGRKPQKLSFIYVKDLVDVLLKGCVVPQEGLQFYNVTDGNIYSKYEMADIFKETLRRKLLRIHIPFGIVKKVAQISETIYKNSKRTPVIYPERLNELTAENWGCDISKAKNKLGFNPKYNLKEGLGESLLWYKKNSWL</sequence>
<dbReference type="Gene3D" id="3.40.50.720">
    <property type="entry name" value="NAD(P)-binding Rossmann-like Domain"/>
    <property type="match status" value="1"/>
</dbReference>
<name>A0A4U0PDP7_9SPHI</name>
<gene>
    <name evidence="2" type="ORF">FAZ15_12550</name>
</gene>
<evidence type="ECO:0000259" key="1">
    <source>
        <dbReference type="Pfam" id="PF01370"/>
    </source>
</evidence>
<comment type="caution">
    <text evidence="2">The sequence shown here is derived from an EMBL/GenBank/DDBJ whole genome shotgun (WGS) entry which is preliminary data.</text>
</comment>
<accession>A0A4U0PDP7</accession>
<dbReference type="RefSeq" id="WP_136901644.1">
    <property type="nucleotide sequence ID" value="NZ_SUME01000004.1"/>
</dbReference>
<dbReference type="SUPFAM" id="SSF51735">
    <property type="entry name" value="NAD(P)-binding Rossmann-fold domains"/>
    <property type="match status" value="1"/>
</dbReference>
<proteinExistence type="predicted"/>
<dbReference type="InterPro" id="IPR036291">
    <property type="entry name" value="NAD(P)-bd_dom_sf"/>
</dbReference>
<dbReference type="InterPro" id="IPR001509">
    <property type="entry name" value="Epimerase_deHydtase"/>
</dbReference>
<protein>
    <submittedName>
        <fullName evidence="2">NAD(P)-dependent oxidoreductase</fullName>
    </submittedName>
</protein>
<dbReference type="AlphaFoldDB" id="A0A4U0PDP7"/>
<dbReference type="OrthoDB" id="1490291at2"/>
<dbReference type="PANTHER" id="PTHR43245:SF58">
    <property type="entry name" value="BLL5923 PROTEIN"/>
    <property type="match status" value="1"/>
</dbReference>
<dbReference type="PANTHER" id="PTHR43245">
    <property type="entry name" value="BIFUNCTIONAL POLYMYXIN RESISTANCE PROTEIN ARNA"/>
    <property type="match status" value="1"/>
</dbReference>
<organism evidence="2 3">
    <name type="scientific">Sphingobacterium olei</name>
    <dbReference type="NCBI Taxonomy" id="2571155"/>
    <lineage>
        <taxon>Bacteria</taxon>
        <taxon>Pseudomonadati</taxon>
        <taxon>Bacteroidota</taxon>
        <taxon>Sphingobacteriia</taxon>
        <taxon>Sphingobacteriales</taxon>
        <taxon>Sphingobacteriaceae</taxon>
        <taxon>Sphingobacterium</taxon>
    </lineage>
</organism>
<dbReference type="Pfam" id="PF01370">
    <property type="entry name" value="Epimerase"/>
    <property type="match status" value="1"/>
</dbReference>
<dbReference type="EMBL" id="SUME01000004">
    <property type="protein sequence ID" value="TJZ60804.1"/>
    <property type="molecule type" value="Genomic_DNA"/>
</dbReference>
<evidence type="ECO:0000313" key="2">
    <source>
        <dbReference type="EMBL" id="TJZ60804.1"/>
    </source>
</evidence>
<evidence type="ECO:0000313" key="3">
    <source>
        <dbReference type="Proteomes" id="UP000306808"/>
    </source>
</evidence>
<dbReference type="Proteomes" id="UP000306808">
    <property type="component" value="Unassembled WGS sequence"/>
</dbReference>
<feature type="domain" description="NAD-dependent epimerase/dehydratase" evidence="1">
    <location>
        <begin position="5"/>
        <end position="223"/>
    </location>
</feature>
<keyword evidence="3" id="KW-1185">Reference proteome</keyword>